<dbReference type="Proteomes" id="UP000275076">
    <property type="component" value="Unassembled WGS sequence"/>
</dbReference>
<organism evidence="2 3">
    <name type="scientific">Salibacterium salarium</name>
    <dbReference type="NCBI Taxonomy" id="284579"/>
    <lineage>
        <taxon>Bacteria</taxon>
        <taxon>Bacillati</taxon>
        <taxon>Bacillota</taxon>
        <taxon>Bacilli</taxon>
        <taxon>Bacillales</taxon>
        <taxon>Bacillaceae</taxon>
    </lineage>
</organism>
<dbReference type="OrthoDB" id="2737584at2"/>
<feature type="domain" description="DUF2529" evidence="1">
    <location>
        <begin position="9"/>
        <end position="176"/>
    </location>
</feature>
<proteinExistence type="predicted"/>
<dbReference type="InterPro" id="IPR019676">
    <property type="entry name" value="DUF2529"/>
</dbReference>
<reference evidence="2 3" key="1">
    <citation type="submission" date="2018-10" db="EMBL/GenBank/DDBJ databases">
        <title>Draft genome sequence of Bacillus salarius IM0101, isolated from a hypersaline soil in Inner Mongolia, China.</title>
        <authorList>
            <person name="Yamprayoonswat W."/>
            <person name="Boonvisut S."/>
            <person name="Jumpathong W."/>
            <person name="Sittihan S."/>
            <person name="Ruangsuj P."/>
            <person name="Wanthongcharoen S."/>
            <person name="Thongpramul N."/>
            <person name="Pimmason S."/>
            <person name="Yu B."/>
            <person name="Yasawong M."/>
        </authorList>
    </citation>
    <scope>NUCLEOTIDE SEQUENCE [LARGE SCALE GENOMIC DNA]</scope>
    <source>
        <strain evidence="2 3">IM0101</strain>
    </source>
</reference>
<gene>
    <name evidence="2" type="ORF">D7Z54_33560</name>
</gene>
<evidence type="ECO:0000313" key="2">
    <source>
        <dbReference type="EMBL" id="RSL28997.1"/>
    </source>
</evidence>
<evidence type="ECO:0000313" key="3">
    <source>
        <dbReference type="Proteomes" id="UP000275076"/>
    </source>
</evidence>
<dbReference type="AlphaFoldDB" id="A0A3R9R7P8"/>
<accession>A0A3R9R7P8</accession>
<name>A0A3R9R7P8_9BACI</name>
<sequence>MFEKGETILKVFATQLQGVFNKILEEEEESVENGSRLLAQGPGGTGKLLISGTSSMEGNAVTLAGHPDAPADTKMRRIDEHTIPEPIDRVLLLAEKEESLTSMLTTLKQNEVPVVVIAPFPEEDGGVELEPTDVWLQTHVKGGIVPDVNGDRIGSPSALSTLFAGQLLFLNMKEMLEEELD</sequence>
<dbReference type="Pfam" id="PF10740">
    <property type="entry name" value="DUF2529"/>
    <property type="match status" value="1"/>
</dbReference>
<dbReference type="Gene3D" id="3.40.50.10490">
    <property type="entry name" value="Glucose-6-phosphate isomerase like protein, domain 1"/>
    <property type="match status" value="1"/>
</dbReference>
<evidence type="ECO:0000259" key="1">
    <source>
        <dbReference type="Pfam" id="PF10740"/>
    </source>
</evidence>
<keyword evidence="3" id="KW-1185">Reference proteome</keyword>
<dbReference type="EMBL" id="RBVX01000107">
    <property type="protein sequence ID" value="RSL28997.1"/>
    <property type="molecule type" value="Genomic_DNA"/>
</dbReference>
<protein>
    <submittedName>
        <fullName evidence="2">DUF2529 family protein</fullName>
    </submittedName>
</protein>
<comment type="caution">
    <text evidence="2">The sequence shown here is derived from an EMBL/GenBank/DDBJ whole genome shotgun (WGS) entry which is preliminary data.</text>
</comment>